<dbReference type="InterPro" id="IPR005950">
    <property type="entry name" value="ModA"/>
</dbReference>
<dbReference type="SUPFAM" id="SSF53850">
    <property type="entry name" value="Periplasmic binding protein-like II"/>
    <property type="match status" value="1"/>
</dbReference>
<evidence type="ECO:0000256" key="2">
    <source>
        <dbReference type="ARBA" id="ARBA00022723"/>
    </source>
</evidence>
<comment type="caution">
    <text evidence="6">The sequence shown here is derived from an EMBL/GenBank/DDBJ whole genome shotgun (WGS) entry which is preliminary data.</text>
</comment>
<evidence type="ECO:0000313" key="6">
    <source>
        <dbReference type="EMBL" id="NWF48141.1"/>
    </source>
</evidence>
<dbReference type="NCBIfam" id="TIGR01256">
    <property type="entry name" value="modA"/>
    <property type="match status" value="1"/>
</dbReference>
<evidence type="ECO:0000313" key="7">
    <source>
        <dbReference type="Proteomes" id="UP000545507"/>
    </source>
</evidence>
<comment type="similarity">
    <text evidence="1">Belongs to the bacterial solute-binding protein ModA family.</text>
</comment>
<gene>
    <name evidence="6" type="primary">modA</name>
    <name evidence="6" type="ORF">F3K02_23220</name>
</gene>
<proteinExistence type="inferred from homology"/>
<feature type="chain" id="PRO_5031283579" evidence="5">
    <location>
        <begin position="24"/>
        <end position="251"/>
    </location>
</feature>
<evidence type="ECO:0000256" key="4">
    <source>
        <dbReference type="PIRSR" id="PIRSR004846-1"/>
    </source>
</evidence>
<dbReference type="CDD" id="cd13539">
    <property type="entry name" value="PBP2_AvModA"/>
    <property type="match status" value="1"/>
</dbReference>
<dbReference type="InterPro" id="IPR050682">
    <property type="entry name" value="ModA/WtpA"/>
</dbReference>
<dbReference type="PANTHER" id="PTHR30632:SF14">
    <property type="entry name" value="TUNGSTATE_MOLYBDATE_CHROMATE-BINDING PROTEIN MODA"/>
    <property type="match status" value="1"/>
</dbReference>
<dbReference type="GO" id="GO:0030973">
    <property type="term" value="F:molybdate ion binding"/>
    <property type="evidence" value="ECO:0007669"/>
    <property type="project" value="InterPro"/>
</dbReference>
<dbReference type="AlphaFoldDB" id="A0A7Y8H0B4"/>
<accession>A0A7Y8H0B4</accession>
<dbReference type="Proteomes" id="UP000545507">
    <property type="component" value="Unassembled WGS sequence"/>
</dbReference>
<dbReference type="GO" id="GO:0046872">
    <property type="term" value="F:metal ion binding"/>
    <property type="evidence" value="ECO:0007669"/>
    <property type="project" value="UniProtKB-KW"/>
</dbReference>
<evidence type="ECO:0000256" key="1">
    <source>
        <dbReference type="ARBA" id="ARBA00009175"/>
    </source>
</evidence>
<sequence length="251" mass="26815">MTTKTLFSSLLACCVLLSTAAQAAEVSVAVAANFTGPMEKIAPAFEKATGHKALVAYGTAGKFYAQIKNGAPFEVLVSSDDETPIRLEKDGLAMPTSRFTYAIGKLVLWSTQPGLVDAKGEVLKGGNFRYLAIANPKVAVYGAAAVEVMKQMGVDVALQPRLVFGENITQAYQFAATGNADLGFVALSQIYKDGQYAPGSRWMVPSNLYPQIRQDAVLLQRGKNNPAATALLEYLKTDAAKAVIRSHGYEL</sequence>
<feature type="signal peptide" evidence="5">
    <location>
        <begin position="1"/>
        <end position="23"/>
    </location>
</feature>
<feature type="binding site" evidence="4">
    <location>
        <position position="168"/>
    </location>
    <ligand>
        <name>molybdate</name>
        <dbReference type="ChEBI" id="CHEBI:36264"/>
    </ligand>
</feature>
<keyword evidence="2 4" id="KW-0479">Metal-binding</keyword>
<keyword evidence="7" id="KW-1185">Reference proteome</keyword>
<dbReference type="Pfam" id="PF13531">
    <property type="entry name" value="SBP_bac_11"/>
    <property type="match status" value="1"/>
</dbReference>
<evidence type="ECO:0000256" key="5">
    <source>
        <dbReference type="SAM" id="SignalP"/>
    </source>
</evidence>
<dbReference type="GO" id="GO:0015689">
    <property type="term" value="P:molybdate ion transport"/>
    <property type="evidence" value="ECO:0007669"/>
    <property type="project" value="InterPro"/>
</dbReference>
<dbReference type="PANTHER" id="PTHR30632">
    <property type="entry name" value="MOLYBDATE-BINDING PERIPLASMIC PROTEIN"/>
    <property type="match status" value="1"/>
</dbReference>
<keyword evidence="3 5" id="KW-0732">Signal</keyword>
<dbReference type="PIRSF" id="PIRSF004846">
    <property type="entry name" value="ModA"/>
    <property type="match status" value="1"/>
</dbReference>
<evidence type="ECO:0000256" key="3">
    <source>
        <dbReference type="ARBA" id="ARBA00022729"/>
    </source>
</evidence>
<organism evidence="6 7">
    <name type="scientific">Hydrogenophaga aromaticivorans</name>
    <dbReference type="NCBI Taxonomy" id="2610898"/>
    <lineage>
        <taxon>Bacteria</taxon>
        <taxon>Pseudomonadati</taxon>
        <taxon>Pseudomonadota</taxon>
        <taxon>Betaproteobacteria</taxon>
        <taxon>Burkholderiales</taxon>
        <taxon>Comamonadaceae</taxon>
        <taxon>Hydrogenophaga</taxon>
    </lineage>
</organism>
<reference evidence="6 7" key="1">
    <citation type="submission" date="2019-09" db="EMBL/GenBank/DDBJ databases">
        <title>Hydrogenophaga aromatica sp. nov., isolated from a para-xylene-degrading enrichment culture.</title>
        <authorList>
            <person name="Tancsics A."/>
            <person name="Banerjee S."/>
        </authorList>
    </citation>
    <scope>NUCLEOTIDE SEQUENCE [LARGE SCALE GENOMIC DNA]</scope>
    <source>
        <strain evidence="6 7">D2P1</strain>
    </source>
</reference>
<dbReference type="EMBL" id="VYGV01000025">
    <property type="protein sequence ID" value="NWF48141.1"/>
    <property type="molecule type" value="Genomic_DNA"/>
</dbReference>
<keyword evidence="4" id="KW-0500">Molybdenum</keyword>
<dbReference type="RefSeq" id="WP_177138494.1">
    <property type="nucleotide sequence ID" value="NZ_VYGV01000025.1"/>
</dbReference>
<dbReference type="Gene3D" id="3.40.190.10">
    <property type="entry name" value="Periplasmic binding protein-like II"/>
    <property type="match status" value="2"/>
</dbReference>
<name>A0A7Y8H0B4_9BURK</name>
<protein>
    <submittedName>
        <fullName evidence="6">Molybdate ABC transporter substrate-binding protein</fullName>
    </submittedName>
</protein>
<dbReference type="InterPro" id="IPR044084">
    <property type="entry name" value="AvModA-like_subst-bd"/>
</dbReference>